<evidence type="ECO:0000313" key="2">
    <source>
        <dbReference type="EMBL" id="SEL96629.1"/>
    </source>
</evidence>
<dbReference type="Proteomes" id="UP000183894">
    <property type="component" value="Unassembled WGS sequence"/>
</dbReference>
<organism evidence="2 3">
    <name type="scientific">Haloferax larsenii</name>
    <dbReference type="NCBI Taxonomy" id="302484"/>
    <lineage>
        <taxon>Archaea</taxon>
        <taxon>Methanobacteriati</taxon>
        <taxon>Methanobacteriota</taxon>
        <taxon>Stenosarchaea group</taxon>
        <taxon>Halobacteria</taxon>
        <taxon>Halobacteriales</taxon>
        <taxon>Haloferacaceae</taxon>
        <taxon>Haloferax</taxon>
    </lineage>
</organism>
<protein>
    <submittedName>
        <fullName evidence="2">Uncharacterized protein</fullName>
    </submittedName>
</protein>
<accession>A0A1H7UII8</accession>
<feature type="compositionally biased region" description="Polar residues" evidence="1">
    <location>
        <begin position="102"/>
        <end position="122"/>
    </location>
</feature>
<dbReference type="AlphaFoldDB" id="A0A1H7UII8"/>
<sequence>MANQYLPSRRAILATGLTVVSSGCMAPFSNGPDCSLSYDHNEEEDHIYMYDLGTTSNNVNKGGSCSRWTANSCFQITLWINTEVITRIEVQAPDNETVARWSANSTSESEQPMANENKTPPSDNEDVFVGVTETPSANNPSFGPDVPDSALGVYFELADLNKGEMATRQILLFDGDEEQIEEMSATLDCS</sequence>
<proteinExistence type="predicted"/>
<gene>
    <name evidence="2" type="ORF">SAMN04488691_1132</name>
</gene>
<feature type="region of interest" description="Disordered" evidence="1">
    <location>
        <begin position="99"/>
        <end position="144"/>
    </location>
</feature>
<name>A0A1H7UII8_HALLR</name>
<evidence type="ECO:0000313" key="3">
    <source>
        <dbReference type="Proteomes" id="UP000183894"/>
    </source>
</evidence>
<evidence type="ECO:0000256" key="1">
    <source>
        <dbReference type="SAM" id="MobiDB-lite"/>
    </source>
</evidence>
<reference evidence="2 3" key="1">
    <citation type="submission" date="2016-10" db="EMBL/GenBank/DDBJ databases">
        <authorList>
            <person name="de Groot N.N."/>
        </authorList>
    </citation>
    <scope>NUCLEOTIDE SEQUENCE [LARGE SCALE GENOMIC DNA]</scope>
    <source>
        <strain evidence="2 3">CDM_5</strain>
    </source>
</reference>
<dbReference type="EMBL" id="FOAD01000013">
    <property type="protein sequence ID" value="SEL96629.1"/>
    <property type="molecule type" value="Genomic_DNA"/>
</dbReference>